<dbReference type="InterPro" id="IPR000385">
    <property type="entry name" value="MoaA_NifB_PqqE_Fe-S-bd_CS"/>
</dbReference>
<gene>
    <name evidence="9" type="primary">ccpM</name>
    <name evidence="9" type="ORF">EHE19_001975</name>
</gene>
<dbReference type="SFLD" id="SFLDG01067">
    <property type="entry name" value="SPASM/twitch_domain_containing"/>
    <property type="match status" value="1"/>
</dbReference>
<dbReference type="SFLD" id="SFLDG01384">
    <property type="entry name" value="thioether_bond_formation_requi"/>
    <property type="match status" value="1"/>
</dbReference>
<proteinExistence type="inferred from homology"/>
<dbReference type="PROSITE" id="PS51918">
    <property type="entry name" value="RADICAL_SAM"/>
    <property type="match status" value="1"/>
</dbReference>
<evidence type="ECO:0000259" key="8">
    <source>
        <dbReference type="PROSITE" id="PS51918"/>
    </source>
</evidence>
<dbReference type="InterPro" id="IPR007197">
    <property type="entry name" value="rSAM"/>
</dbReference>
<keyword evidence="5" id="KW-0408">Iron</keyword>
<comment type="similarity">
    <text evidence="7">Belongs to the radical SAM superfamily. Anaerobic sulfatase-maturating enzyme family.</text>
</comment>
<dbReference type="InterPro" id="IPR023867">
    <property type="entry name" value="Sulphatase_maturase_rSAM"/>
</dbReference>
<dbReference type="InterPro" id="IPR023885">
    <property type="entry name" value="4Fe4S-binding_SPASM_dom"/>
</dbReference>
<evidence type="ECO:0000256" key="2">
    <source>
        <dbReference type="ARBA" id="ARBA00022485"/>
    </source>
</evidence>
<dbReference type="InterPro" id="IPR024001">
    <property type="entry name" value="Cys-rich_pep_rSAM_mat_CcpM"/>
</dbReference>
<dbReference type="SFLD" id="SFLDG01386">
    <property type="entry name" value="main_SPASM_domain-containing"/>
    <property type="match status" value="1"/>
</dbReference>
<evidence type="ECO:0000256" key="6">
    <source>
        <dbReference type="ARBA" id="ARBA00023014"/>
    </source>
</evidence>
<accession>A0A4U7JHB8</accession>
<dbReference type="SUPFAM" id="SSF102114">
    <property type="entry name" value="Radical SAM enzymes"/>
    <property type="match status" value="1"/>
</dbReference>
<dbReference type="CDD" id="cd01335">
    <property type="entry name" value="Radical_SAM"/>
    <property type="match status" value="1"/>
</dbReference>
<evidence type="ECO:0000256" key="5">
    <source>
        <dbReference type="ARBA" id="ARBA00023004"/>
    </source>
</evidence>
<evidence type="ECO:0000256" key="3">
    <source>
        <dbReference type="ARBA" id="ARBA00022691"/>
    </source>
</evidence>
<dbReference type="InterPro" id="IPR058240">
    <property type="entry name" value="rSAM_sf"/>
</dbReference>
<dbReference type="InterPro" id="IPR013785">
    <property type="entry name" value="Aldolase_TIM"/>
</dbReference>
<dbReference type="PANTHER" id="PTHR43273">
    <property type="entry name" value="ANAEROBIC SULFATASE-MATURATING ENZYME HOMOLOG ASLB-RELATED"/>
    <property type="match status" value="1"/>
</dbReference>
<feature type="domain" description="Radical SAM core" evidence="8">
    <location>
        <begin position="11"/>
        <end position="245"/>
    </location>
</feature>
<dbReference type="SFLD" id="SFLDS00029">
    <property type="entry name" value="Radical_SAM"/>
    <property type="match status" value="1"/>
</dbReference>
<dbReference type="KEGG" id="rher:EHE19_001975"/>
<dbReference type="NCBIfam" id="TIGR04085">
    <property type="entry name" value="rSAM_more_4Fe4S"/>
    <property type="match status" value="1"/>
</dbReference>
<reference evidence="9 10" key="1">
    <citation type="submission" date="2020-09" db="EMBL/GenBank/DDBJ databases">
        <title>Characterization and genome sequencing of Ruminiclostridium sp. nov. MA18.</title>
        <authorList>
            <person name="Rettenmaier R."/>
            <person name="Kowollik M.-L."/>
            <person name="Liebl W."/>
            <person name="Zverlov V."/>
        </authorList>
    </citation>
    <scope>NUCLEOTIDE SEQUENCE [LARGE SCALE GENOMIC DNA]</scope>
    <source>
        <strain evidence="9 10">MA18</strain>
    </source>
</reference>
<dbReference type="NCBIfam" id="TIGR04068">
    <property type="entry name" value="rSAM_ocin_clost"/>
    <property type="match status" value="1"/>
</dbReference>
<dbReference type="GO" id="GO:0016491">
    <property type="term" value="F:oxidoreductase activity"/>
    <property type="evidence" value="ECO:0007669"/>
    <property type="project" value="InterPro"/>
</dbReference>
<evidence type="ECO:0000313" key="10">
    <source>
        <dbReference type="Proteomes" id="UP000306409"/>
    </source>
</evidence>
<protein>
    <submittedName>
        <fullName evidence="9">Cys-rich peptide radical SAM maturase CcpM</fullName>
    </submittedName>
</protein>
<dbReference type="Pfam" id="PF04055">
    <property type="entry name" value="Radical_SAM"/>
    <property type="match status" value="1"/>
</dbReference>
<evidence type="ECO:0000256" key="1">
    <source>
        <dbReference type="ARBA" id="ARBA00001966"/>
    </source>
</evidence>
<dbReference type="RefSeq" id="WP_137697677.1">
    <property type="nucleotide sequence ID" value="NZ_CP061336.1"/>
</dbReference>
<keyword evidence="3" id="KW-0949">S-adenosyl-L-methionine</keyword>
<keyword evidence="6" id="KW-0411">Iron-sulfur</keyword>
<keyword evidence="10" id="KW-1185">Reference proteome</keyword>
<keyword evidence="4" id="KW-0479">Metal-binding</keyword>
<comment type="cofactor">
    <cofactor evidence="1">
        <name>[4Fe-4S] cluster</name>
        <dbReference type="ChEBI" id="CHEBI:49883"/>
    </cofactor>
</comment>
<dbReference type="GO" id="GO:0051539">
    <property type="term" value="F:4 iron, 4 sulfur cluster binding"/>
    <property type="evidence" value="ECO:0007669"/>
    <property type="project" value="UniProtKB-KW"/>
</dbReference>
<dbReference type="EMBL" id="CP061336">
    <property type="protein sequence ID" value="QNU67333.1"/>
    <property type="molecule type" value="Genomic_DNA"/>
</dbReference>
<dbReference type="Gene3D" id="3.20.20.70">
    <property type="entry name" value="Aldolase class I"/>
    <property type="match status" value="1"/>
</dbReference>
<sequence>MKNKNISHVKILQSKLGMITLQVTQQCNLRCKYCAYSGEYDNRIHSNKRLSFETAKKGIDFLFEHSYNSEQVGVGFYGGEPLLEFELIKKCIEYSEANSEGKELIFSITTNGTLLTKTVVEYLCSHNVSLVISLDGPKNVHDKNRRFAGKDKGSFDIVMKNVEAIKKEFPEYYKKIIFSVVIDPLNDFSCVNEFFTTYDTIKDLHTLPSMINQNYLKHDIKRNNDFSTKYGYEMFKVLLSKLGRLNKSYSSTILENYYFQLKRDMFENRSNNDNRLPEKGHPSGPCVPGGTRLFMDVNGFLYPCERVSESSSVMRIGHIESGFDVKKCFELLNIGKITEEACKNCWAFRFCTSCCAIADNLTGLSAEKKLSHCRSIKFNTELLLKDYCTLSEFGFHFDEKINNIKFGSL</sequence>
<dbReference type="PANTHER" id="PTHR43273:SF3">
    <property type="entry name" value="ANAEROBIC SULFATASE-MATURATING ENZYME HOMOLOG ASLB-RELATED"/>
    <property type="match status" value="1"/>
</dbReference>
<organism evidence="9 10">
    <name type="scientific">Ruminiclostridium herbifermentans</name>
    <dbReference type="NCBI Taxonomy" id="2488810"/>
    <lineage>
        <taxon>Bacteria</taxon>
        <taxon>Bacillati</taxon>
        <taxon>Bacillota</taxon>
        <taxon>Clostridia</taxon>
        <taxon>Eubacteriales</taxon>
        <taxon>Oscillospiraceae</taxon>
        <taxon>Ruminiclostridium</taxon>
    </lineage>
</organism>
<evidence type="ECO:0000313" key="9">
    <source>
        <dbReference type="EMBL" id="QNU67333.1"/>
    </source>
</evidence>
<evidence type="ECO:0000256" key="4">
    <source>
        <dbReference type="ARBA" id="ARBA00022723"/>
    </source>
</evidence>
<keyword evidence="2" id="KW-0004">4Fe-4S</keyword>
<evidence type="ECO:0000256" key="7">
    <source>
        <dbReference type="ARBA" id="ARBA00023601"/>
    </source>
</evidence>
<dbReference type="PROSITE" id="PS01305">
    <property type="entry name" value="MOAA_NIFB_PQQE"/>
    <property type="match status" value="1"/>
</dbReference>
<dbReference type="AlphaFoldDB" id="A0A4U7JHB8"/>
<dbReference type="GO" id="GO:0046872">
    <property type="term" value="F:metal ion binding"/>
    <property type="evidence" value="ECO:0007669"/>
    <property type="project" value="UniProtKB-KW"/>
</dbReference>
<name>A0A4U7JHB8_9FIRM</name>
<dbReference type="Proteomes" id="UP000306409">
    <property type="component" value="Chromosome"/>
</dbReference>
<dbReference type="OrthoDB" id="1737006at2"/>